<organism evidence="2 3">
    <name type="scientific">Cryptosporangium phraense</name>
    <dbReference type="NCBI Taxonomy" id="2593070"/>
    <lineage>
        <taxon>Bacteria</taxon>
        <taxon>Bacillati</taxon>
        <taxon>Actinomycetota</taxon>
        <taxon>Actinomycetes</taxon>
        <taxon>Cryptosporangiales</taxon>
        <taxon>Cryptosporangiaceae</taxon>
        <taxon>Cryptosporangium</taxon>
    </lineage>
</organism>
<feature type="transmembrane region" description="Helical" evidence="1">
    <location>
        <begin position="6"/>
        <end position="25"/>
    </location>
</feature>
<evidence type="ECO:0000256" key="1">
    <source>
        <dbReference type="SAM" id="Phobius"/>
    </source>
</evidence>
<protein>
    <submittedName>
        <fullName evidence="2">Uncharacterized protein</fullName>
    </submittedName>
</protein>
<feature type="transmembrane region" description="Helical" evidence="1">
    <location>
        <begin position="37"/>
        <end position="59"/>
    </location>
</feature>
<dbReference type="Proteomes" id="UP000317982">
    <property type="component" value="Unassembled WGS sequence"/>
</dbReference>
<dbReference type="InParanoid" id="A0A545ASP4"/>
<proteinExistence type="predicted"/>
<name>A0A545ASP4_9ACTN</name>
<sequence>MSIGGGITLAAGVFALIAAVLFHGFPKPQKWPKSIPWPAPWFTLVLVIGGTIGVLSGGIGAWLNRTITSVVSWASDSFVASWTGVGLAAIIGGLILVFLIKRIAKKEYDTTTLGLGAALPIFGVAIPGAIGSAVALCLSAIAGGVGSAVAAAFGVG</sequence>
<accession>A0A545ASP4</accession>
<evidence type="ECO:0000313" key="3">
    <source>
        <dbReference type="Proteomes" id="UP000317982"/>
    </source>
</evidence>
<keyword evidence="1" id="KW-1133">Transmembrane helix</keyword>
<feature type="transmembrane region" description="Helical" evidence="1">
    <location>
        <begin position="79"/>
        <end position="100"/>
    </location>
</feature>
<dbReference type="AlphaFoldDB" id="A0A545ASP4"/>
<keyword evidence="1" id="KW-0812">Transmembrane</keyword>
<gene>
    <name evidence="2" type="ORF">FL583_15510</name>
</gene>
<dbReference type="EMBL" id="VIRS01000009">
    <property type="protein sequence ID" value="TQS44338.1"/>
    <property type="molecule type" value="Genomic_DNA"/>
</dbReference>
<comment type="caution">
    <text evidence="2">The sequence shown here is derived from an EMBL/GenBank/DDBJ whole genome shotgun (WGS) entry which is preliminary data.</text>
</comment>
<keyword evidence="1" id="KW-0472">Membrane</keyword>
<keyword evidence="3" id="KW-1185">Reference proteome</keyword>
<feature type="transmembrane region" description="Helical" evidence="1">
    <location>
        <begin position="112"/>
        <end position="130"/>
    </location>
</feature>
<reference evidence="2 3" key="1">
    <citation type="submission" date="2019-07" db="EMBL/GenBank/DDBJ databases">
        <title>Cryptosporangium phraense sp. nov., isolated from plant litter.</title>
        <authorList>
            <person name="Suriyachadkun C."/>
        </authorList>
    </citation>
    <scope>NUCLEOTIDE SEQUENCE [LARGE SCALE GENOMIC DNA]</scope>
    <source>
        <strain evidence="2 3">A-T 5661</strain>
    </source>
</reference>
<evidence type="ECO:0000313" key="2">
    <source>
        <dbReference type="EMBL" id="TQS44338.1"/>
    </source>
</evidence>
<dbReference type="RefSeq" id="WP_142705329.1">
    <property type="nucleotide sequence ID" value="NZ_VIRS01000009.1"/>
</dbReference>